<dbReference type="Pfam" id="PF14634">
    <property type="entry name" value="zf-RING_5"/>
    <property type="match status" value="1"/>
</dbReference>
<dbReference type="GO" id="GO:0016925">
    <property type="term" value="P:protein sumoylation"/>
    <property type="evidence" value="ECO:0007669"/>
    <property type="project" value="TreeGrafter"/>
</dbReference>
<dbReference type="GO" id="GO:0007129">
    <property type="term" value="P:homologous chromosome pairing at meiosis"/>
    <property type="evidence" value="ECO:0007669"/>
    <property type="project" value="TreeGrafter"/>
</dbReference>
<evidence type="ECO:0000256" key="4">
    <source>
        <dbReference type="ARBA" id="ARBA00023254"/>
    </source>
</evidence>
<evidence type="ECO:0000256" key="2">
    <source>
        <dbReference type="ARBA" id="ARBA00022771"/>
    </source>
</evidence>
<keyword evidence="9" id="KW-1185">Reference proteome</keyword>
<dbReference type="GO" id="GO:0007131">
    <property type="term" value="P:reciprocal meiotic recombination"/>
    <property type="evidence" value="ECO:0007669"/>
    <property type="project" value="InterPro"/>
</dbReference>
<evidence type="ECO:0000256" key="1">
    <source>
        <dbReference type="ARBA" id="ARBA00022723"/>
    </source>
</evidence>
<evidence type="ECO:0000313" key="9">
    <source>
        <dbReference type="Proteomes" id="UP001181693"/>
    </source>
</evidence>
<keyword evidence="4" id="KW-0469">Meiosis</keyword>
<dbReference type="CDD" id="cd16746">
    <property type="entry name" value="RING-HC_RNF212"/>
    <property type="match status" value="1"/>
</dbReference>
<dbReference type="Proteomes" id="UP001181693">
    <property type="component" value="Unassembled WGS sequence"/>
</dbReference>
<reference evidence="8" key="1">
    <citation type="thesis" date="2020" institute="ProQuest LLC" country="789 East Eisenhower Parkway, Ann Arbor, MI, USA">
        <title>Comparative Genomics and Chromosome Evolution.</title>
        <authorList>
            <person name="Mudd A.B."/>
        </authorList>
    </citation>
    <scope>NUCLEOTIDE SEQUENCE</scope>
    <source>
        <strain evidence="8">1538</strain>
        <tissue evidence="8">Blood</tissue>
    </source>
</reference>
<keyword evidence="1" id="KW-0479">Metal-binding</keyword>
<feature type="domain" description="RING-type" evidence="7">
    <location>
        <begin position="7"/>
        <end position="47"/>
    </location>
</feature>
<gene>
    <name evidence="8" type="ORF">GDO54_007699</name>
</gene>
<dbReference type="InterPro" id="IPR042123">
    <property type="entry name" value="Zip3/RNF212-like"/>
</dbReference>
<evidence type="ECO:0000256" key="5">
    <source>
        <dbReference type="PROSITE-ProRule" id="PRU00175"/>
    </source>
</evidence>
<dbReference type="GO" id="GO:0019789">
    <property type="term" value="F:SUMO transferase activity"/>
    <property type="evidence" value="ECO:0007669"/>
    <property type="project" value="InterPro"/>
</dbReference>
<keyword evidence="2 5" id="KW-0863">Zinc-finger</keyword>
<feature type="coiled-coil region" evidence="6">
    <location>
        <begin position="96"/>
        <end position="123"/>
    </location>
</feature>
<evidence type="ECO:0000313" key="8">
    <source>
        <dbReference type="EMBL" id="DBA31943.1"/>
    </source>
</evidence>
<proteinExistence type="predicted"/>
<dbReference type="PANTHER" id="PTHR22663">
    <property type="entry name" value="RING FINGER PROTEIN NARYA-RELATED"/>
    <property type="match status" value="1"/>
</dbReference>
<protein>
    <recommendedName>
        <fullName evidence="7">RING-type domain-containing protein</fullName>
    </recommendedName>
</protein>
<keyword evidence="3" id="KW-0862">Zinc</keyword>
<sequence length="274" mass="31126">MADQMRCNVCFRKPGRETSRFSITNCGHVVCEACLQKGKKDECGVCRSPCRTIFLTNETSPDIKILFMDINTLCKNYSKEFTQVMEFQDSHRRRLHAHYKGKIGKLEEKVKELTQELKSLKSLQSYNQLPTSSALLNSENQSVFSPYSHPASQLPNARSVEPMDFAVNTPKKTNFFTIAAPTRLSMISPPHEGCMGQVPYKTKTTVSLRSILGSLQPNTYHQLSQSVSQADRTDRSWDFSSLRTPYQLSQTPVSSQSIKVRQPITLTNILQRRH</sequence>
<evidence type="ECO:0000256" key="3">
    <source>
        <dbReference type="ARBA" id="ARBA00022833"/>
    </source>
</evidence>
<comment type="caution">
    <text evidence="8">The sequence shown here is derived from an EMBL/GenBank/DDBJ whole genome shotgun (WGS) entry which is preliminary data.</text>
</comment>
<dbReference type="PROSITE" id="PS00518">
    <property type="entry name" value="ZF_RING_1"/>
    <property type="match status" value="1"/>
</dbReference>
<evidence type="ECO:0000256" key="6">
    <source>
        <dbReference type="SAM" id="Coils"/>
    </source>
</evidence>
<evidence type="ECO:0000259" key="7">
    <source>
        <dbReference type="PROSITE" id="PS50089"/>
    </source>
</evidence>
<name>A0AAV3B940_PYXAD</name>
<dbReference type="Gene3D" id="3.30.40.10">
    <property type="entry name" value="Zinc/RING finger domain, C3HC4 (zinc finger)"/>
    <property type="match status" value="1"/>
</dbReference>
<dbReference type="PANTHER" id="PTHR22663:SF21">
    <property type="entry name" value="E3 SUMO-PROTEIN LIGASE RNF212-RELATED"/>
    <property type="match status" value="1"/>
</dbReference>
<dbReference type="GO" id="GO:0008270">
    <property type="term" value="F:zinc ion binding"/>
    <property type="evidence" value="ECO:0007669"/>
    <property type="project" value="UniProtKB-KW"/>
</dbReference>
<dbReference type="InterPro" id="IPR001841">
    <property type="entry name" value="Znf_RING"/>
</dbReference>
<dbReference type="AlphaFoldDB" id="A0AAV3B940"/>
<dbReference type="SUPFAM" id="SSF57850">
    <property type="entry name" value="RING/U-box"/>
    <property type="match status" value="1"/>
</dbReference>
<dbReference type="InterPro" id="IPR017907">
    <property type="entry name" value="Znf_RING_CS"/>
</dbReference>
<dbReference type="EMBL" id="DYDO01000002">
    <property type="protein sequence ID" value="DBA31943.1"/>
    <property type="molecule type" value="Genomic_DNA"/>
</dbReference>
<dbReference type="PROSITE" id="PS50089">
    <property type="entry name" value="ZF_RING_2"/>
    <property type="match status" value="1"/>
</dbReference>
<keyword evidence="6" id="KW-0175">Coiled coil</keyword>
<accession>A0AAV3B940</accession>
<dbReference type="InterPro" id="IPR013083">
    <property type="entry name" value="Znf_RING/FYVE/PHD"/>
</dbReference>
<organism evidence="8 9">
    <name type="scientific">Pyxicephalus adspersus</name>
    <name type="common">African bullfrog</name>
    <dbReference type="NCBI Taxonomy" id="30357"/>
    <lineage>
        <taxon>Eukaryota</taxon>
        <taxon>Metazoa</taxon>
        <taxon>Chordata</taxon>
        <taxon>Craniata</taxon>
        <taxon>Vertebrata</taxon>
        <taxon>Euteleostomi</taxon>
        <taxon>Amphibia</taxon>
        <taxon>Batrachia</taxon>
        <taxon>Anura</taxon>
        <taxon>Neobatrachia</taxon>
        <taxon>Ranoidea</taxon>
        <taxon>Pyxicephalidae</taxon>
        <taxon>Pyxicephalinae</taxon>
        <taxon>Pyxicephalus</taxon>
    </lineage>
</organism>
<dbReference type="GO" id="GO:0000795">
    <property type="term" value="C:synaptonemal complex"/>
    <property type="evidence" value="ECO:0007669"/>
    <property type="project" value="InterPro"/>
</dbReference>